<feature type="region of interest" description="Disordered" evidence="2">
    <location>
        <begin position="484"/>
        <end position="510"/>
    </location>
</feature>
<evidence type="ECO:0000256" key="2">
    <source>
        <dbReference type="SAM" id="MobiDB-lite"/>
    </source>
</evidence>
<dbReference type="Pfam" id="PF13868">
    <property type="entry name" value="TPH"/>
    <property type="match status" value="1"/>
</dbReference>
<feature type="region of interest" description="Disordered" evidence="2">
    <location>
        <begin position="1"/>
        <end position="28"/>
    </location>
</feature>
<feature type="region of interest" description="Disordered" evidence="2">
    <location>
        <begin position="211"/>
        <end position="310"/>
    </location>
</feature>
<organism evidence="4">
    <name type="scientific">Alexandrium catenella</name>
    <name type="common">Red tide dinoflagellate</name>
    <name type="synonym">Gonyaulax catenella</name>
    <dbReference type="NCBI Taxonomy" id="2925"/>
    <lineage>
        <taxon>Eukaryota</taxon>
        <taxon>Sar</taxon>
        <taxon>Alveolata</taxon>
        <taxon>Dinophyceae</taxon>
        <taxon>Gonyaulacales</taxon>
        <taxon>Pyrocystaceae</taxon>
        <taxon>Alexandrium</taxon>
    </lineage>
</organism>
<feature type="compositionally biased region" description="Polar residues" evidence="2">
    <location>
        <begin position="8"/>
        <end position="22"/>
    </location>
</feature>
<evidence type="ECO:0000259" key="3">
    <source>
        <dbReference type="Pfam" id="PF13868"/>
    </source>
</evidence>
<reference evidence="4" key="1">
    <citation type="submission" date="2021-01" db="EMBL/GenBank/DDBJ databases">
        <authorList>
            <person name="Corre E."/>
            <person name="Pelletier E."/>
            <person name="Niang G."/>
            <person name="Scheremetjew M."/>
            <person name="Finn R."/>
            <person name="Kale V."/>
            <person name="Holt S."/>
            <person name="Cochrane G."/>
            <person name="Meng A."/>
            <person name="Brown T."/>
            <person name="Cohen L."/>
        </authorList>
    </citation>
    <scope>NUCLEOTIDE SEQUENCE</scope>
    <source>
        <strain evidence="4">OF101</strain>
    </source>
</reference>
<protein>
    <recommendedName>
        <fullName evidence="3">Trichohyalin-plectin-homology domain-containing protein</fullName>
    </recommendedName>
</protein>
<evidence type="ECO:0000256" key="1">
    <source>
        <dbReference type="ARBA" id="ARBA00023054"/>
    </source>
</evidence>
<keyword evidence="1" id="KW-0175">Coiled coil</keyword>
<dbReference type="AlphaFoldDB" id="A0A7S1LME6"/>
<accession>A0A7S1LME6</accession>
<gene>
    <name evidence="4" type="ORF">ACAT0790_LOCUS11027</name>
</gene>
<evidence type="ECO:0000313" key="4">
    <source>
        <dbReference type="EMBL" id="CAD9108277.1"/>
    </source>
</evidence>
<dbReference type="InterPro" id="IPR043597">
    <property type="entry name" value="TPH_dom"/>
</dbReference>
<name>A0A7S1LME6_ALECA</name>
<feature type="domain" description="Trichohyalin-plectin-homology" evidence="3">
    <location>
        <begin position="171"/>
        <end position="470"/>
    </location>
</feature>
<dbReference type="EMBL" id="HBGE01018426">
    <property type="protein sequence ID" value="CAD9108277.1"/>
    <property type="molecule type" value="Transcribed_RNA"/>
</dbReference>
<sequence length="510" mass="60346">MAAVGRRLNTSQSEGSLTASSRLTDKRREKLMSLKKREELKDALTDKFKGRFGHSVPGRGDDECSVASSAIKREVDHFAKNADITEANLGRLERRLHNKATRRAQGNDETATNVSAYSGASQRSRSLASLTGMNVVKAGSNAPESFDWAKLDEYASYLHEQDALRQKLGVQALQRKLRMDLDQQVNEKHMRRQDDEGEEMRYHSNSMVELERWKASEQSREKEQHDKVMREKKDRDAQLNYERKLKAEESDRKTKEEASLVEKIVQEMESEQRRFERKKENTKKTMRKVFEENMDDQRKREEEKRVQMQREAEAMREYNRVMDEQEEQRAEELQNRLARQGELMKKLQENVEAVQRGAGDNDAQRASAQQEEMDRHFFEAENLKQRRLQQLKRQNQAYLLRQMEEKDMRKEDEKDLQNIQAQILGRDTQEYNEIEKQKIVDRRIRNLEHRRDIEQQMDHKMRQSVPEMSEAEIRMNKPLLELVNRTLETRDQIRATTSRRGPPEDDEDYE</sequence>
<proteinExistence type="predicted"/>